<gene>
    <name evidence="1" type="ORF">H0A75_06230</name>
</gene>
<dbReference type="EMBL" id="JACCHS010000106">
    <property type="protein sequence ID" value="NYT47221.1"/>
    <property type="molecule type" value="Genomic_DNA"/>
</dbReference>
<dbReference type="AlphaFoldDB" id="A0A7Z0MP15"/>
<dbReference type="Gene3D" id="1.10.10.410">
    <property type="match status" value="1"/>
</dbReference>
<dbReference type="Proteomes" id="UP000537890">
    <property type="component" value="Unassembled WGS sequence"/>
</dbReference>
<evidence type="ECO:0000313" key="2">
    <source>
        <dbReference type="Proteomes" id="UP000537890"/>
    </source>
</evidence>
<dbReference type="Pfam" id="PF09424">
    <property type="entry name" value="YqeY"/>
    <property type="match status" value="1"/>
</dbReference>
<dbReference type="InterPro" id="IPR042184">
    <property type="entry name" value="YqeY/Aim41_N"/>
</dbReference>
<dbReference type="PANTHER" id="PTHR28055:SF1">
    <property type="entry name" value="ALTERED INHERITANCE OF MITOCHONDRIA PROTEIN 41, MITOCHONDRIAL"/>
    <property type="match status" value="1"/>
</dbReference>
<dbReference type="SUPFAM" id="SSF89095">
    <property type="entry name" value="GatB/YqeY motif"/>
    <property type="match status" value="1"/>
</dbReference>
<dbReference type="GO" id="GO:0016884">
    <property type="term" value="F:carbon-nitrogen ligase activity, with glutamine as amido-N-donor"/>
    <property type="evidence" value="ECO:0007669"/>
    <property type="project" value="InterPro"/>
</dbReference>
<organism evidence="1 2">
    <name type="scientific">Candidatus Methanofishera endochildressiae</name>
    <dbReference type="NCBI Taxonomy" id="2738884"/>
    <lineage>
        <taxon>Bacteria</taxon>
        <taxon>Pseudomonadati</taxon>
        <taxon>Pseudomonadota</taxon>
        <taxon>Gammaproteobacteria</taxon>
        <taxon>Candidatus Methanofishera</taxon>
    </lineage>
</organism>
<dbReference type="InterPro" id="IPR003789">
    <property type="entry name" value="Asn/Gln_tRNA_amidoTrase-B-like"/>
</dbReference>
<protein>
    <submittedName>
        <fullName evidence="1">GatB/YqeY domain-containing protein</fullName>
    </submittedName>
</protein>
<name>A0A7Z0MP15_9GAMM</name>
<dbReference type="InterPro" id="IPR019004">
    <property type="entry name" value="YqeY/Aim41"/>
</dbReference>
<dbReference type="InterPro" id="IPR023168">
    <property type="entry name" value="GatB_Yqey_C_2"/>
</dbReference>
<dbReference type="PANTHER" id="PTHR28055">
    <property type="entry name" value="ALTERED INHERITANCE OF MITOCHONDRIA PROTEIN 41, MITOCHONDRIAL"/>
    <property type="match status" value="1"/>
</dbReference>
<proteinExistence type="predicted"/>
<reference evidence="1 2" key="1">
    <citation type="submission" date="2020-05" db="EMBL/GenBank/DDBJ databases">
        <title>Horizontal transmission and recombination maintain forever young bacterial symbiont genomes.</title>
        <authorList>
            <person name="Russell S.L."/>
            <person name="Pepper-Tunick E."/>
            <person name="Svedberg J."/>
            <person name="Byrne A."/>
            <person name="Ruelas Castillo J."/>
            <person name="Vollmers C."/>
            <person name="Beinart R.A."/>
            <person name="Corbett-Detig R."/>
        </authorList>
    </citation>
    <scope>NUCLEOTIDE SEQUENCE [LARGE SCALE GENOMIC DNA]</scope>
    <source>
        <strain evidence="1">4727-3</strain>
    </source>
</reference>
<dbReference type="Gene3D" id="1.10.1510.10">
    <property type="entry name" value="Uncharacterised protein YqeY/AIM41 PF09424, N-terminal domain"/>
    <property type="match status" value="1"/>
</dbReference>
<sequence length="150" mass="16930">MTTMQDRLKDEMKQAMRSREKVRLGTIRLILAAIKQKEVDERIVLDDQQVLVVLDKMQKQRRESIRQYRDASREDLVAVEEAEVLIIQEFLPQALTEEEISSMVKAAIADSSAGSIKDMGKVMAILKPAMQGRADMAVVSTKIKELLVGT</sequence>
<accession>A0A7Z0MP15</accession>
<evidence type="ECO:0000313" key="1">
    <source>
        <dbReference type="EMBL" id="NYT47221.1"/>
    </source>
</evidence>
<comment type="caution">
    <text evidence="1">The sequence shown here is derived from an EMBL/GenBank/DDBJ whole genome shotgun (WGS) entry which is preliminary data.</text>
</comment>